<protein>
    <submittedName>
        <fullName evidence="1">Glycoside hydrolase family protein</fullName>
    </submittedName>
</protein>
<dbReference type="Gene3D" id="2.115.10.20">
    <property type="entry name" value="Glycosyl hydrolase domain, family 43"/>
    <property type="match status" value="1"/>
</dbReference>
<reference evidence="1 2" key="1">
    <citation type="submission" date="2021-01" db="EMBL/GenBank/DDBJ databases">
        <title>Genome public.</title>
        <authorList>
            <person name="Liu C."/>
            <person name="Sun Q."/>
        </authorList>
    </citation>
    <scope>NUCLEOTIDE SEQUENCE [LARGE SCALE GENOMIC DNA]</scope>
    <source>
        <strain evidence="1 2">YIM B02515</strain>
    </source>
</reference>
<sequence>MLAPVGGGFFMEGYWVWCGSVIKGEDGNYHMFASRWPKDLPFHPGWGMESEIVRAVSKTPEGPYKFAEVVLGFRGPEYWDGCSVHNPVICKYKDEYVLFYMGTTHPFGATPRGRNLKHESYQWQAARSNKRIGATTSKSVFGPWKRSDQPLLNVRSGCFDNFFTSNPAPCINEDGSCLLIYKTRSYLKPPYECDDIYGPMALGVAWAPHYSGPYKRLTDKALFDINEGVLEDPFIWKTSNGYGMIAKDWKGTYTGNIGSTVYASSTDGLNWTIENHPAFGRDILWSDGKIRTMGNMDRPFILFDGDKMTHLFVATNDGKEADFATMTSSWNACIPLKQ</sequence>
<dbReference type="Proteomes" id="UP000632377">
    <property type="component" value="Unassembled WGS sequence"/>
</dbReference>
<dbReference type="CDD" id="cd08994">
    <property type="entry name" value="GH43_62_32_68_117_130-like"/>
    <property type="match status" value="1"/>
</dbReference>
<evidence type="ECO:0000313" key="1">
    <source>
        <dbReference type="EMBL" id="MBL4937157.1"/>
    </source>
</evidence>
<accession>A0ABS1TCR5</accession>
<comment type="caution">
    <text evidence="1">The sequence shown here is derived from an EMBL/GenBank/DDBJ whole genome shotgun (WGS) entry which is preliminary data.</text>
</comment>
<keyword evidence="2" id="KW-1185">Reference proteome</keyword>
<organism evidence="1 2">
    <name type="scientific">Clostridium rhizosphaerae</name>
    <dbReference type="NCBI Taxonomy" id="2803861"/>
    <lineage>
        <taxon>Bacteria</taxon>
        <taxon>Bacillati</taxon>
        <taxon>Bacillota</taxon>
        <taxon>Clostridia</taxon>
        <taxon>Eubacteriales</taxon>
        <taxon>Clostridiaceae</taxon>
        <taxon>Clostridium</taxon>
    </lineage>
</organism>
<dbReference type="InterPro" id="IPR023296">
    <property type="entry name" value="Glyco_hydro_beta-prop_sf"/>
</dbReference>
<dbReference type="SUPFAM" id="SSF75005">
    <property type="entry name" value="Arabinanase/levansucrase/invertase"/>
    <property type="match status" value="1"/>
</dbReference>
<proteinExistence type="predicted"/>
<gene>
    <name evidence="1" type="ORF">JK636_15510</name>
</gene>
<dbReference type="EMBL" id="JAESWC010000012">
    <property type="protein sequence ID" value="MBL4937157.1"/>
    <property type="molecule type" value="Genomic_DNA"/>
</dbReference>
<dbReference type="GO" id="GO:0016787">
    <property type="term" value="F:hydrolase activity"/>
    <property type="evidence" value="ECO:0007669"/>
    <property type="project" value="UniProtKB-KW"/>
</dbReference>
<keyword evidence="1" id="KW-0378">Hydrolase</keyword>
<name>A0ABS1TCR5_9CLOT</name>
<evidence type="ECO:0000313" key="2">
    <source>
        <dbReference type="Proteomes" id="UP000632377"/>
    </source>
</evidence>